<keyword evidence="2" id="KW-0472">Membrane</keyword>
<comment type="caution">
    <text evidence="3">The sequence shown here is derived from an EMBL/GenBank/DDBJ whole genome shotgun (WGS) entry which is preliminary data.</text>
</comment>
<dbReference type="Proteomes" id="UP001327957">
    <property type="component" value="Unassembled WGS sequence"/>
</dbReference>
<proteinExistence type="predicted"/>
<dbReference type="EMBL" id="JASAOK010000039">
    <property type="protein sequence ID" value="KAK6217512.1"/>
    <property type="molecule type" value="Genomic_DNA"/>
</dbReference>
<gene>
    <name evidence="3" type="ORF">QIS74_07626</name>
</gene>
<keyword evidence="2" id="KW-1133">Transmembrane helix</keyword>
<evidence type="ECO:0000313" key="3">
    <source>
        <dbReference type="EMBL" id="KAK6217512.1"/>
    </source>
</evidence>
<feature type="compositionally biased region" description="Pro residues" evidence="1">
    <location>
        <begin position="34"/>
        <end position="51"/>
    </location>
</feature>
<feature type="transmembrane region" description="Helical" evidence="2">
    <location>
        <begin position="121"/>
        <end position="141"/>
    </location>
</feature>
<accession>A0AAV9TC65</accession>
<organism evidence="3 4">
    <name type="scientific">Colletotrichum tabaci</name>
    <dbReference type="NCBI Taxonomy" id="1209068"/>
    <lineage>
        <taxon>Eukaryota</taxon>
        <taxon>Fungi</taxon>
        <taxon>Dikarya</taxon>
        <taxon>Ascomycota</taxon>
        <taxon>Pezizomycotina</taxon>
        <taxon>Sordariomycetes</taxon>
        <taxon>Hypocreomycetidae</taxon>
        <taxon>Glomerellales</taxon>
        <taxon>Glomerellaceae</taxon>
        <taxon>Colletotrichum</taxon>
        <taxon>Colletotrichum destructivum species complex</taxon>
    </lineage>
</organism>
<evidence type="ECO:0000256" key="2">
    <source>
        <dbReference type="SAM" id="Phobius"/>
    </source>
</evidence>
<reference evidence="3 4" key="1">
    <citation type="submission" date="2023-04" db="EMBL/GenBank/DDBJ databases">
        <title>Colletotrichum tabacum stain YC1 causing leaf anthracnose on Nicotiana tabacum(L.) cv.</title>
        <authorList>
            <person name="Ji Z."/>
            <person name="Wang M."/>
            <person name="Zhang J."/>
            <person name="Wang N."/>
            <person name="Zhou Z."/>
        </authorList>
    </citation>
    <scope>NUCLEOTIDE SEQUENCE [LARGE SCALE GENOMIC DNA]</scope>
    <source>
        <strain evidence="3 4">YC1</strain>
    </source>
</reference>
<feature type="compositionally biased region" description="Polar residues" evidence="1">
    <location>
        <begin position="7"/>
        <end position="32"/>
    </location>
</feature>
<name>A0AAV9TC65_9PEZI</name>
<evidence type="ECO:0000256" key="1">
    <source>
        <dbReference type="SAM" id="MobiDB-lite"/>
    </source>
</evidence>
<keyword evidence="4" id="KW-1185">Reference proteome</keyword>
<feature type="region of interest" description="Disordered" evidence="1">
    <location>
        <begin position="1"/>
        <end position="57"/>
    </location>
</feature>
<sequence length="286" mass="32610">MRPAAFNQITLASRSGTTTEAPASSPFNTTGRRQPPPSQQPPPPPPPPPPLQMGLQRPSGGGTHVSVMILRAIGDLPAIIWEVLAGIVWEGWVSVTNQLRLLMATYPLMVILYFSTSGFDFTTAISTCCAVYLYASFLYYFRLKDRLPWACLAATFIWFDGPDRQLMRRAAVAVFMLARDSNWRVVVEKRVRRQTLPWQDGSGFEFLYNFEGRELLRDVCLYWVNTLCSSFGWHRVPDDFALRTSIRAMDVLVLPILGLIDWAWRYRRARSSVVMAEMEKRRVELL</sequence>
<evidence type="ECO:0000313" key="4">
    <source>
        <dbReference type="Proteomes" id="UP001327957"/>
    </source>
</evidence>
<dbReference type="AlphaFoldDB" id="A0AAV9TC65"/>
<protein>
    <submittedName>
        <fullName evidence="3">Uncharacterized protein</fullName>
    </submittedName>
</protein>
<dbReference type="SUPFAM" id="SSF101447">
    <property type="entry name" value="Formin homology 2 domain (FH2 domain)"/>
    <property type="match status" value="1"/>
</dbReference>
<keyword evidence="2" id="KW-0812">Transmembrane</keyword>